<proteinExistence type="inferred from homology"/>
<keyword evidence="6" id="KW-1185">Reference proteome</keyword>
<organism evidence="5 6">
    <name type="scientific">Aliisedimentitalea scapharcae</name>
    <dbReference type="NCBI Taxonomy" id="1524259"/>
    <lineage>
        <taxon>Bacteria</taxon>
        <taxon>Pseudomonadati</taxon>
        <taxon>Pseudomonadota</taxon>
        <taxon>Alphaproteobacteria</taxon>
        <taxon>Rhodobacterales</taxon>
        <taxon>Roseobacteraceae</taxon>
        <taxon>Aliisedimentitalea</taxon>
    </lineage>
</organism>
<dbReference type="InterPro" id="IPR010426">
    <property type="entry name" value="MTTB_MeTrfase"/>
</dbReference>
<accession>A0ABZ2XRC4</accession>
<dbReference type="GO" id="GO:0032259">
    <property type="term" value="P:methylation"/>
    <property type="evidence" value="ECO:0007669"/>
    <property type="project" value="UniProtKB-KW"/>
</dbReference>
<dbReference type="EMBL" id="CP123584">
    <property type="protein sequence ID" value="WZK88643.1"/>
    <property type="molecule type" value="Genomic_DNA"/>
</dbReference>
<protein>
    <recommendedName>
        <fullName evidence="4">Methyltransferase</fullName>
        <ecNumber evidence="4">2.1.1.-</ecNumber>
    </recommendedName>
</protein>
<dbReference type="Proteomes" id="UP001623232">
    <property type="component" value="Chromosome"/>
</dbReference>
<dbReference type="GO" id="GO:0008168">
    <property type="term" value="F:methyltransferase activity"/>
    <property type="evidence" value="ECO:0007669"/>
    <property type="project" value="UniProtKB-KW"/>
</dbReference>
<evidence type="ECO:0000256" key="2">
    <source>
        <dbReference type="ARBA" id="ARBA00022603"/>
    </source>
</evidence>
<dbReference type="Gene3D" id="3.20.20.480">
    <property type="entry name" value="Trimethylamine methyltransferase-like"/>
    <property type="match status" value="1"/>
</dbReference>
<dbReference type="EC" id="2.1.1.-" evidence="4"/>
<keyword evidence="2 5" id="KW-0489">Methyltransferase</keyword>
<evidence type="ECO:0000256" key="3">
    <source>
        <dbReference type="ARBA" id="ARBA00022679"/>
    </source>
</evidence>
<dbReference type="InterPro" id="IPR038601">
    <property type="entry name" value="MttB-like_sf"/>
</dbReference>
<gene>
    <name evidence="5" type="ORF">QEZ52_18910</name>
</gene>
<evidence type="ECO:0000313" key="6">
    <source>
        <dbReference type="Proteomes" id="UP001623232"/>
    </source>
</evidence>
<name>A0ABZ2XRC4_9RHOB</name>
<reference evidence="5 6" key="1">
    <citation type="submission" date="2023-04" db="EMBL/GenBank/DDBJ databases">
        <title>Complete genome sequence of Alisedimentitalea scapharcae.</title>
        <authorList>
            <person name="Rong J.-C."/>
            <person name="Yi M.-L."/>
            <person name="Zhao Q."/>
        </authorList>
    </citation>
    <scope>NUCLEOTIDE SEQUENCE [LARGE SCALE GENOMIC DNA]</scope>
    <source>
        <strain evidence="5 6">KCTC 42119</strain>
    </source>
</reference>
<keyword evidence="3 4" id="KW-0808">Transferase</keyword>
<sequence>MDAIRPRRTRRRNSPPLAAPQIITGAKRLIPTYDLASEDRLDLIEARSDQLLKEIGVRFVDDPEALRLFHDAGADVQGERVRFEPGHLRQILRASALPSFTQHARNPARSIQIGGDNVVFGPGYGMPFVRDLDNGRRYGTIRDFENLIKLTYMSPWLHHSSGTICEPTDLPVNKRHLDMVYAHLTCSDKPFMGSVTAPERARDSIAMARIAFGASFVDQNCVIMANINMNSPLVFDHAMSSAIRIYAEANQCPVIVPFVLGGATAPVSMTAAVTQAYSEVLVGSALGQLARPGSPVIFGNFVTTVDLKSGSPTFGTPEAALGSYVAGQLGRRIGLPLRCSGAFSASKLPDAQSMMESVTALQAAVMSGANFVLQSAGWLEGALTMSYEKLVMDADYLGSLHIFLKGLPFDDEAFAMDAFGEVGPGGHFFGCGHTMRHYQDAFYDAVLSDKQNFETWSDRGSQDMVQRANQKWKRDLEQYEAPILDPAVNDELLSFMAKRKEDLPDTWH</sequence>
<comment type="similarity">
    <text evidence="1 4">Belongs to the trimethylamine methyltransferase family.</text>
</comment>
<evidence type="ECO:0000313" key="5">
    <source>
        <dbReference type="EMBL" id="WZK88643.1"/>
    </source>
</evidence>
<dbReference type="Pfam" id="PF06253">
    <property type="entry name" value="MTTB"/>
    <property type="match status" value="1"/>
</dbReference>
<dbReference type="RefSeq" id="WP_406646113.1">
    <property type="nucleotide sequence ID" value="NZ_CP123584.1"/>
</dbReference>
<evidence type="ECO:0000256" key="1">
    <source>
        <dbReference type="ARBA" id="ARBA00007137"/>
    </source>
</evidence>
<dbReference type="PIRSF" id="PIRSF037567">
    <property type="entry name" value="MTTB_MeTrfase"/>
    <property type="match status" value="1"/>
</dbReference>
<evidence type="ECO:0000256" key="4">
    <source>
        <dbReference type="PIRNR" id="PIRNR037567"/>
    </source>
</evidence>